<feature type="compositionally biased region" description="Low complexity" evidence="1">
    <location>
        <begin position="1"/>
        <end position="19"/>
    </location>
</feature>
<sequence>MIPSTLSAFSTPFSPSSPSFRHRNPSPNLSSTPLTRPRARRSRCACKRGGRSWDSNAESFRAGRFGLRDDAGGGFWKRGRRRWWSDESSSDEAEFDDDVDDDDDDIEPPWERIWIFKVFKAYGYLLPAIIASMLLATGPKAFLMALAVPLGQSALSLAFEKVWGNSGEGRRAGPKTKKQPFSRSTKWRDEEDCSKVGETATQGYQSWVSGDVNMGDEGDDVVYRPPRSFGGWDELDRQQGSTKRTWSRQRPITTNGSSECTPDDRGKLSGKGRYRDAPLFLRLLIAVFPFLGSWTRML</sequence>
<dbReference type="AlphaFoldDB" id="A0A9D5C5A6"/>
<feature type="compositionally biased region" description="Polar residues" evidence="1">
    <location>
        <begin position="238"/>
        <end position="260"/>
    </location>
</feature>
<evidence type="ECO:0000313" key="3">
    <source>
        <dbReference type="Proteomes" id="UP001085076"/>
    </source>
</evidence>
<dbReference type="PANTHER" id="PTHR35719">
    <property type="entry name" value="OS01G0680600 PROTEIN"/>
    <property type="match status" value="1"/>
</dbReference>
<dbReference type="OrthoDB" id="785439at2759"/>
<evidence type="ECO:0000313" key="2">
    <source>
        <dbReference type="EMBL" id="KAJ0966550.1"/>
    </source>
</evidence>
<protein>
    <submittedName>
        <fullName evidence="2">Uncharacterized protein</fullName>
    </submittedName>
</protein>
<evidence type="ECO:0000256" key="1">
    <source>
        <dbReference type="SAM" id="MobiDB-lite"/>
    </source>
</evidence>
<feature type="region of interest" description="Disordered" evidence="1">
    <location>
        <begin position="232"/>
        <end position="269"/>
    </location>
</feature>
<dbReference type="PANTHER" id="PTHR35719:SF5">
    <property type="entry name" value="T6K12.7 PROTEIN"/>
    <property type="match status" value="1"/>
</dbReference>
<feature type="region of interest" description="Disordered" evidence="1">
    <location>
        <begin position="166"/>
        <end position="190"/>
    </location>
</feature>
<dbReference type="EMBL" id="JAGGNH010000007">
    <property type="protein sequence ID" value="KAJ0966550.1"/>
    <property type="molecule type" value="Genomic_DNA"/>
</dbReference>
<comment type="caution">
    <text evidence="2">The sequence shown here is derived from an EMBL/GenBank/DDBJ whole genome shotgun (WGS) entry which is preliminary data.</text>
</comment>
<dbReference type="Proteomes" id="UP001085076">
    <property type="component" value="Miscellaneous, Linkage group lg07"/>
</dbReference>
<name>A0A9D5C5A6_9LILI</name>
<proteinExistence type="predicted"/>
<gene>
    <name evidence="2" type="ORF">J5N97_023467</name>
</gene>
<feature type="region of interest" description="Disordered" evidence="1">
    <location>
        <begin position="1"/>
        <end position="43"/>
    </location>
</feature>
<reference evidence="2" key="2">
    <citation type="journal article" date="2022" name="Hortic Res">
        <title>The genome of Dioscorea zingiberensis sheds light on the biosynthesis, origin and evolution of the medicinally important diosgenin saponins.</title>
        <authorList>
            <person name="Li Y."/>
            <person name="Tan C."/>
            <person name="Li Z."/>
            <person name="Guo J."/>
            <person name="Li S."/>
            <person name="Chen X."/>
            <person name="Wang C."/>
            <person name="Dai X."/>
            <person name="Yang H."/>
            <person name="Song W."/>
            <person name="Hou L."/>
            <person name="Xu J."/>
            <person name="Tong Z."/>
            <person name="Xu A."/>
            <person name="Yuan X."/>
            <person name="Wang W."/>
            <person name="Yang Q."/>
            <person name="Chen L."/>
            <person name="Sun Z."/>
            <person name="Wang K."/>
            <person name="Pan B."/>
            <person name="Chen J."/>
            <person name="Bao Y."/>
            <person name="Liu F."/>
            <person name="Qi X."/>
            <person name="Gang D.R."/>
            <person name="Wen J."/>
            <person name="Li J."/>
        </authorList>
    </citation>
    <scope>NUCLEOTIDE SEQUENCE</scope>
    <source>
        <strain evidence="2">Dzin_1.0</strain>
    </source>
</reference>
<keyword evidence="3" id="KW-1185">Reference proteome</keyword>
<reference evidence="2" key="1">
    <citation type="submission" date="2021-03" db="EMBL/GenBank/DDBJ databases">
        <authorList>
            <person name="Li Z."/>
            <person name="Yang C."/>
        </authorList>
    </citation>
    <scope>NUCLEOTIDE SEQUENCE</scope>
    <source>
        <strain evidence="2">Dzin_1.0</strain>
        <tissue evidence="2">Leaf</tissue>
    </source>
</reference>
<organism evidence="2 3">
    <name type="scientific">Dioscorea zingiberensis</name>
    <dbReference type="NCBI Taxonomy" id="325984"/>
    <lineage>
        <taxon>Eukaryota</taxon>
        <taxon>Viridiplantae</taxon>
        <taxon>Streptophyta</taxon>
        <taxon>Embryophyta</taxon>
        <taxon>Tracheophyta</taxon>
        <taxon>Spermatophyta</taxon>
        <taxon>Magnoliopsida</taxon>
        <taxon>Liliopsida</taxon>
        <taxon>Dioscoreales</taxon>
        <taxon>Dioscoreaceae</taxon>
        <taxon>Dioscorea</taxon>
    </lineage>
</organism>
<accession>A0A9D5C5A6</accession>